<name>A0A183FXU4_HELPZ</name>
<accession>A0A3P7ZZ34</accession>
<proteinExistence type="inferred from homology"/>
<dbReference type="GO" id="GO:0002181">
    <property type="term" value="P:cytoplasmic translation"/>
    <property type="evidence" value="ECO:0007669"/>
    <property type="project" value="TreeGrafter"/>
</dbReference>
<keyword evidence="6" id="KW-0862">Zinc</keyword>
<accession>A0A183FXU4</accession>
<comment type="cofactor">
    <cofactor evidence="1">
        <name>Zn(2+)</name>
        <dbReference type="ChEBI" id="CHEBI:29105"/>
    </cofactor>
</comment>
<dbReference type="GO" id="GO:0005791">
    <property type="term" value="C:rough endoplasmic reticulum"/>
    <property type="evidence" value="ECO:0007669"/>
    <property type="project" value="UniProtKB-SubCell"/>
</dbReference>
<comment type="subunit">
    <text evidence="5">Component of the 40S small ribosomal subunit.</text>
</comment>
<dbReference type="InterPro" id="IPR043140">
    <property type="entry name" value="Ribosomal_uS14_sf"/>
</dbReference>
<dbReference type="InterPro" id="IPR018271">
    <property type="entry name" value="Ribosomal_uS14_CS"/>
</dbReference>
<dbReference type="OrthoDB" id="10252683at2759"/>
<dbReference type="Proteomes" id="UP000050761">
    <property type="component" value="Unassembled WGS sequence"/>
</dbReference>
<comment type="similarity">
    <text evidence="4">Belongs to the universal ribosomal protein uS14 family.</text>
</comment>
<evidence type="ECO:0000313" key="13">
    <source>
        <dbReference type="WBParaSite" id="HPBE_0001340301-mRNA-1"/>
    </source>
</evidence>
<reference evidence="13" key="2">
    <citation type="submission" date="2019-09" db="UniProtKB">
        <authorList>
            <consortium name="WormBaseParasite"/>
        </authorList>
    </citation>
    <scope>IDENTIFICATION</scope>
</reference>
<organism evidence="12 13">
    <name type="scientific">Heligmosomoides polygyrus</name>
    <name type="common">Parasitic roundworm</name>
    <dbReference type="NCBI Taxonomy" id="6339"/>
    <lineage>
        <taxon>Eukaryota</taxon>
        <taxon>Metazoa</taxon>
        <taxon>Ecdysozoa</taxon>
        <taxon>Nematoda</taxon>
        <taxon>Chromadorea</taxon>
        <taxon>Rhabditida</taxon>
        <taxon>Rhabditina</taxon>
        <taxon>Rhabditomorpha</taxon>
        <taxon>Strongyloidea</taxon>
        <taxon>Heligmosomidae</taxon>
        <taxon>Heligmosomoides</taxon>
    </lineage>
</organism>
<dbReference type="GO" id="GO:0022627">
    <property type="term" value="C:cytosolic small ribosomal subunit"/>
    <property type="evidence" value="ECO:0007669"/>
    <property type="project" value="TreeGrafter"/>
</dbReference>
<dbReference type="AlphaFoldDB" id="A0A183FXU4"/>
<dbReference type="EMBL" id="UZAH01027902">
    <property type="protein sequence ID" value="VDO96009.1"/>
    <property type="molecule type" value="Genomic_DNA"/>
</dbReference>
<keyword evidence="12" id="KW-1185">Reference proteome</keyword>
<dbReference type="Pfam" id="PF00253">
    <property type="entry name" value="Ribosomal_S14"/>
    <property type="match status" value="1"/>
</dbReference>
<evidence type="ECO:0000256" key="3">
    <source>
        <dbReference type="ARBA" id="ARBA00004514"/>
    </source>
</evidence>
<evidence type="ECO:0000313" key="12">
    <source>
        <dbReference type="Proteomes" id="UP000050761"/>
    </source>
</evidence>
<dbReference type="PANTHER" id="PTHR12010:SF2">
    <property type="entry name" value="40S RIBOSOMAL PROTEIN S29"/>
    <property type="match status" value="1"/>
</dbReference>
<dbReference type="Gene3D" id="4.10.830.10">
    <property type="entry name" value="30s Ribosomal Protein S14, Chain N"/>
    <property type="match status" value="1"/>
</dbReference>
<evidence type="ECO:0000256" key="9">
    <source>
        <dbReference type="ARBA" id="ARBA00035167"/>
    </source>
</evidence>
<reference evidence="11 12" key="1">
    <citation type="submission" date="2018-11" db="EMBL/GenBank/DDBJ databases">
        <authorList>
            <consortium name="Pathogen Informatics"/>
        </authorList>
    </citation>
    <scope>NUCLEOTIDE SEQUENCE [LARGE SCALE GENOMIC DNA]</scope>
</reference>
<dbReference type="InterPro" id="IPR001209">
    <property type="entry name" value="Ribosomal_uS14"/>
</dbReference>
<dbReference type="NCBIfam" id="NF004424">
    <property type="entry name" value="PRK05766.1"/>
    <property type="match status" value="1"/>
</dbReference>
<evidence type="ECO:0000256" key="8">
    <source>
        <dbReference type="ARBA" id="ARBA00023274"/>
    </source>
</evidence>
<evidence type="ECO:0000313" key="11">
    <source>
        <dbReference type="EMBL" id="VDO96009.1"/>
    </source>
</evidence>
<keyword evidence="8" id="KW-0687">Ribonucleoprotein</keyword>
<gene>
    <name evidence="11" type="ORF">HPBE_LOCUS13404</name>
</gene>
<dbReference type="WBParaSite" id="HPBE_0001340301-mRNA-1">
    <property type="protein sequence ID" value="HPBE_0001340301-mRNA-1"/>
    <property type="gene ID" value="HPBE_0001340301"/>
</dbReference>
<dbReference type="FunFam" id="4.10.830.10:FF:000002">
    <property type="entry name" value="40S ribosomal protein S29"/>
    <property type="match status" value="1"/>
</dbReference>
<dbReference type="InterPro" id="IPR039744">
    <property type="entry name" value="RIbosomal_uS14_euk_arc"/>
</dbReference>
<evidence type="ECO:0000256" key="5">
    <source>
        <dbReference type="ARBA" id="ARBA00011542"/>
    </source>
</evidence>
<dbReference type="PANTHER" id="PTHR12010">
    <property type="entry name" value="40S RIBOSOMAL PROTEIN S29"/>
    <property type="match status" value="1"/>
</dbReference>
<protein>
    <recommendedName>
        <fullName evidence="9">Small ribosomal subunit protein uS14</fullName>
    </recommendedName>
    <alternativeName>
        <fullName evidence="10">40S ribosomal protein S29</fullName>
    </alternativeName>
</protein>
<comment type="subcellular location">
    <subcellularLocation>
        <location evidence="3">Cytoplasm</location>
        <location evidence="3">Cytosol</location>
    </subcellularLocation>
    <subcellularLocation>
        <location evidence="2">Rough endoplasmic reticulum</location>
    </subcellularLocation>
</comment>
<evidence type="ECO:0000256" key="4">
    <source>
        <dbReference type="ARBA" id="ARBA00009083"/>
    </source>
</evidence>
<evidence type="ECO:0000256" key="10">
    <source>
        <dbReference type="ARBA" id="ARBA00035455"/>
    </source>
</evidence>
<dbReference type="GO" id="GO:0008270">
    <property type="term" value="F:zinc ion binding"/>
    <property type="evidence" value="ECO:0007669"/>
    <property type="project" value="InterPro"/>
</dbReference>
<keyword evidence="7" id="KW-0689">Ribosomal protein</keyword>
<evidence type="ECO:0000256" key="6">
    <source>
        <dbReference type="ARBA" id="ARBA00022833"/>
    </source>
</evidence>
<dbReference type="PROSITE" id="PS00527">
    <property type="entry name" value="RIBOSOMAL_S14"/>
    <property type="match status" value="1"/>
</dbReference>
<evidence type="ECO:0000256" key="2">
    <source>
        <dbReference type="ARBA" id="ARBA00004427"/>
    </source>
</evidence>
<dbReference type="GO" id="GO:0003735">
    <property type="term" value="F:structural constituent of ribosome"/>
    <property type="evidence" value="ECO:0007669"/>
    <property type="project" value="InterPro"/>
</dbReference>
<sequence>MGFANLWFSHPRKFGPGSRSCRVCSNHHGLIRKYGLDMCRRCFREYAKDIVFKKLD</sequence>
<evidence type="ECO:0000256" key="7">
    <source>
        <dbReference type="ARBA" id="ARBA00022980"/>
    </source>
</evidence>
<evidence type="ECO:0000256" key="1">
    <source>
        <dbReference type="ARBA" id="ARBA00001947"/>
    </source>
</evidence>